<keyword evidence="5 7" id="KW-1133">Transmembrane helix</keyword>
<evidence type="ECO:0000256" key="5">
    <source>
        <dbReference type="ARBA" id="ARBA00022989"/>
    </source>
</evidence>
<evidence type="ECO:0000256" key="2">
    <source>
        <dbReference type="ARBA" id="ARBA00008017"/>
    </source>
</evidence>
<dbReference type="Gene3D" id="1.10.287.1260">
    <property type="match status" value="1"/>
</dbReference>
<dbReference type="Gene3D" id="3.30.70.100">
    <property type="match status" value="1"/>
</dbReference>
<dbReference type="InterPro" id="IPR049142">
    <property type="entry name" value="MS_channel_1st"/>
</dbReference>
<comment type="caution">
    <text evidence="7">Lacks conserved residue(s) required for the propagation of feature annotation.</text>
</comment>
<comment type="similarity">
    <text evidence="2 7">Belongs to the MscS (TC 1.A.23) family.</text>
</comment>
<keyword evidence="6 7" id="KW-0472">Membrane</keyword>
<feature type="transmembrane region" description="Helical" evidence="7">
    <location>
        <begin position="12"/>
        <end position="30"/>
    </location>
</feature>
<gene>
    <name evidence="11" type="ORF">KDX31_11645</name>
</gene>
<evidence type="ECO:0000313" key="11">
    <source>
        <dbReference type="EMBL" id="UTW02012.1"/>
    </source>
</evidence>
<comment type="function">
    <text evidence="7">Mechanosensitive channel that participates in the regulation of osmotic pressure changes within the cell, opening in response to stretch forces in the membrane lipid bilayer, without the need for other proteins. Contributes to normal resistance to hypoosmotic shock. Forms an ion channel of 1.0 nanosiemens conductance with a slight preference for anions.</text>
</comment>
<evidence type="ECO:0000259" key="10">
    <source>
        <dbReference type="Pfam" id="PF21088"/>
    </source>
</evidence>
<evidence type="ECO:0000256" key="6">
    <source>
        <dbReference type="ARBA" id="ARBA00023136"/>
    </source>
</evidence>
<dbReference type="InterPro" id="IPR011066">
    <property type="entry name" value="MscS_channel_C_sf"/>
</dbReference>
<keyword evidence="7" id="KW-0406">Ion transport</keyword>
<proteinExistence type="inferred from homology"/>
<dbReference type="PANTHER" id="PTHR30221">
    <property type="entry name" value="SMALL-CONDUCTANCE MECHANOSENSITIVE CHANNEL"/>
    <property type="match status" value="1"/>
</dbReference>
<evidence type="ECO:0000256" key="7">
    <source>
        <dbReference type="RuleBase" id="RU369025"/>
    </source>
</evidence>
<dbReference type="InterPro" id="IPR010920">
    <property type="entry name" value="LSM_dom_sf"/>
</dbReference>
<reference evidence="11" key="1">
    <citation type="submission" date="2021-04" db="EMBL/GenBank/DDBJ databases">
        <title>Oceanospirillales bacteria with DddD are important DMSP degraders in coastal seawater.</title>
        <authorList>
            <person name="Liu J."/>
        </authorList>
    </citation>
    <scope>NUCLEOTIDE SEQUENCE</scope>
    <source>
        <strain evidence="11">GY6</strain>
    </source>
</reference>
<dbReference type="InterPro" id="IPR049278">
    <property type="entry name" value="MS_channel_C"/>
</dbReference>
<dbReference type="Pfam" id="PF00924">
    <property type="entry name" value="MS_channel_2nd"/>
    <property type="match status" value="1"/>
</dbReference>
<dbReference type="SUPFAM" id="SSF50182">
    <property type="entry name" value="Sm-like ribonucleoproteins"/>
    <property type="match status" value="1"/>
</dbReference>
<evidence type="ECO:0000259" key="9">
    <source>
        <dbReference type="Pfam" id="PF21082"/>
    </source>
</evidence>
<feature type="transmembrane region" description="Helical" evidence="7">
    <location>
        <begin position="82"/>
        <end position="113"/>
    </location>
</feature>
<dbReference type="SUPFAM" id="SSF82861">
    <property type="entry name" value="Mechanosensitive channel protein MscS (YggB), transmembrane region"/>
    <property type="match status" value="1"/>
</dbReference>
<comment type="subcellular location">
    <subcellularLocation>
        <location evidence="7">Cell inner membrane</location>
        <topology evidence="7">Multi-pass membrane protein</topology>
    </subcellularLocation>
    <subcellularLocation>
        <location evidence="1">Cell membrane</location>
        <topology evidence="1">Multi-pass membrane protein</topology>
    </subcellularLocation>
</comment>
<comment type="subunit">
    <text evidence="7">Homoheptamer.</text>
</comment>
<dbReference type="Gene3D" id="2.30.30.60">
    <property type="match status" value="1"/>
</dbReference>
<dbReference type="SUPFAM" id="SSF82689">
    <property type="entry name" value="Mechanosensitive channel protein MscS (YggB), C-terminal domain"/>
    <property type="match status" value="1"/>
</dbReference>
<feature type="transmembrane region" description="Helical" evidence="7">
    <location>
        <begin position="50"/>
        <end position="70"/>
    </location>
</feature>
<dbReference type="Pfam" id="PF21082">
    <property type="entry name" value="MS_channel_3rd"/>
    <property type="match status" value="1"/>
</dbReference>
<sequence>MDLSFFDVYVLPWAINIALAAAIFIVGRMVSKVLVNLLGKALRKGKMEEILVNFISSIANILLLLVVIVASLDRLGVDTTSLIALVGAAGLAVGLALQGSLQNFAAGVMLIVFRPFKEGDFVEAAGVAGVVEHISIFNTIMRTGDNKEVIVPNGNIYSGVITNFSARDTRRVDMVFGIGYGDDLKKAKALLEEIVTSDERVLKEPAPVIAVSELADSSVNFVVRPWVKSGDFWAVKFDTTESVKLRFDEEGISIPFPQMDVHQYKHESN</sequence>
<dbReference type="InterPro" id="IPR045275">
    <property type="entry name" value="MscS_archaea/bacteria_type"/>
</dbReference>
<protein>
    <recommendedName>
        <fullName evidence="7">Small-conductance mechanosensitive channel</fullName>
    </recommendedName>
</protein>
<evidence type="ECO:0000256" key="3">
    <source>
        <dbReference type="ARBA" id="ARBA00022475"/>
    </source>
</evidence>
<evidence type="ECO:0000259" key="8">
    <source>
        <dbReference type="Pfam" id="PF00924"/>
    </source>
</evidence>
<dbReference type="EMBL" id="CP073344">
    <property type="protein sequence ID" value="UTW02012.1"/>
    <property type="molecule type" value="Genomic_DNA"/>
</dbReference>
<keyword evidence="3" id="KW-1003">Cell membrane</keyword>
<evidence type="ECO:0000256" key="1">
    <source>
        <dbReference type="ARBA" id="ARBA00004651"/>
    </source>
</evidence>
<keyword evidence="7" id="KW-0997">Cell inner membrane</keyword>
<dbReference type="InterPro" id="IPR023408">
    <property type="entry name" value="MscS_beta-dom_sf"/>
</dbReference>
<dbReference type="Pfam" id="PF21088">
    <property type="entry name" value="MS_channel_1st"/>
    <property type="match status" value="1"/>
</dbReference>
<accession>A0ABY5GRV3</accession>
<feature type="domain" description="Mechanosensitive ion channel MscS C-terminal" evidence="9">
    <location>
        <begin position="172"/>
        <end position="254"/>
    </location>
</feature>
<keyword evidence="7" id="KW-0407">Ion channel</keyword>
<dbReference type="InterPro" id="IPR006685">
    <property type="entry name" value="MscS_channel_2nd"/>
</dbReference>
<dbReference type="InterPro" id="IPR011014">
    <property type="entry name" value="MscS_channel_TM-2"/>
</dbReference>
<keyword evidence="7" id="KW-0813">Transport</keyword>
<feature type="domain" description="Mechanosensitive ion channel transmembrane helices 2/3" evidence="10">
    <location>
        <begin position="58"/>
        <end position="98"/>
    </location>
</feature>
<keyword evidence="12" id="KW-1185">Reference proteome</keyword>
<keyword evidence="4 7" id="KW-0812">Transmembrane</keyword>
<evidence type="ECO:0000313" key="12">
    <source>
        <dbReference type="Proteomes" id="UP001059950"/>
    </source>
</evidence>
<organism evidence="11 12">
    <name type="scientific">Amphritea atlantica</name>
    <dbReference type="NCBI Taxonomy" id="355243"/>
    <lineage>
        <taxon>Bacteria</taxon>
        <taxon>Pseudomonadati</taxon>
        <taxon>Pseudomonadota</taxon>
        <taxon>Gammaproteobacteria</taxon>
        <taxon>Oceanospirillales</taxon>
        <taxon>Oceanospirillaceae</taxon>
        <taxon>Amphritea</taxon>
    </lineage>
</organism>
<name>A0ABY5GRV3_9GAMM</name>
<dbReference type="PANTHER" id="PTHR30221:SF1">
    <property type="entry name" value="SMALL-CONDUCTANCE MECHANOSENSITIVE CHANNEL"/>
    <property type="match status" value="1"/>
</dbReference>
<dbReference type="Proteomes" id="UP001059950">
    <property type="component" value="Chromosome"/>
</dbReference>
<feature type="domain" description="Mechanosensitive ion channel MscS" evidence="8">
    <location>
        <begin position="100"/>
        <end position="165"/>
    </location>
</feature>
<evidence type="ECO:0000256" key="4">
    <source>
        <dbReference type="ARBA" id="ARBA00022692"/>
    </source>
</evidence>